<dbReference type="PANTHER" id="PTHR43248:SF29">
    <property type="entry name" value="TRIPEPTIDYL AMINOPEPTIDASE"/>
    <property type="match status" value="1"/>
</dbReference>
<dbReference type="AlphaFoldDB" id="A0A1I7MSV2"/>
<evidence type="ECO:0000256" key="5">
    <source>
        <dbReference type="SAM" id="SignalP"/>
    </source>
</evidence>
<proteinExistence type="inferred from homology"/>
<feature type="chain" id="PRO_5038859972" evidence="5">
    <location>
        <begin position="36"/>
        <end position="540"/>
    </location>
</feature>
<dbReference type="PANTHER" id="PTHR43248">
    <property type="entry name" value="2-SUCCINYL-6-HYDROXY-2,4-CYCLOHEXADIENE-1-CARBOXYLATE SYNTHASE"/>
    <property type="match status" value="1"/>
</dbReference>
<keyword evidence="8" id="KW-1185">Reference proteome</keyword>
<evidence type="ECO:0000256" key="2">
    <source>
        <dbReference type="ARBA" id="ARBA00022729"/>
    </source>
</evidence>
<dbReference type="InterPro" id="IPR006311">
    <property type="entry name" value="TAT_signal"/>
</dbReference>
<dbReference type="InterPro" id="IPR029058">
    <property type="entry name" value="AB_hydrolase_fold"/>
</dbReference>
<dbReference type="Proteomes" id="UP000198881">
    <property type="component" value="Unassembled WGS sequence"/>
</dbReference>
<keyword evidence="3" id="KW-0378">Hydrolase</keyword>
<dbReference type="Pfam" id="PF08386">
    <property type="entry name" value="Abhydrolase_4"/>
    <property type="match status" value="1"/>
</dbReference>
<dbReference type="Gene3D" id="3.40.50.1820">
    <property type="entry name" value="alpha/beta hydrolase"/>
    <property type="match status" value="1"/>
</dbReference>
<keyword evidence="2 5" id="KW-0732">Signal</keyword>
<feature type="signal peptide" evidence="5">
    <location>
        <begin position="1"/>
        <end position="35"/>
    </location>
</feature>
<dbReference type="RefSeq" id="WP_245760832.1">
    <property type="nucleotide sequence ID" value="NZ_FPCG01000017.1"/>
</dbReference>
<dbReference type="SUPFAM" id="SSF53474">
    <property type="entry name" value="alpha/beta-Hydrolases"/>
    <property type="match status" value="1"/>
</dbReference>
<dbReference type="PROSITE" id="PS51318">
    <property type="entry name" value="TAT"/>
    <property type="match status" value="1"/>
</dbReference>
<comment type="similarity">
    <text evidence="1">Belongs to the peptidase S33 family.</text>
</comment>
<evidence type="ECO:0000256" key="3">
    <source>
        <dbReference type="ARBA" id="ARBA00022801"/>
    </source>
</evidence>
<evidence type="ECO:0000259" key="6">
    <source>
        <dbReference type="Pfam" id="PF08386"/>
    </source>
</evidence>
<evidence type="ECO:0000256" key="4">
    <source>
        <dbReference type="SAM" id="MobiDB-lite"/>
    </source>
</evidence>
<evidence type="ECO:0000256" key="1">
    <source>
        <dbReference type="ARBA" id="ARBA00010088"/>
    </source>
</evidence>
<feature type="region of interest" description="Disordered" evidence="4">
    <location>
        <begin position="30"/>
        <end position="73"/>
    </location>
</feature>
<evidence type="ECO:0000313" key="7">
    <source>
        <dbReference type="EMBL" id="SFV25015.1"/>
    </source>
</evidence>
<dbReference type="InterPro" id="IPR013595">
    <property type="entry name" value="Pept_S33_TAP-like_C"/>
</dbReference>
<name>A0A1I7MSV2_9MICC</name>
<organism evidence="7 8">
    <name type="scientific">Micrococcus terreus</name>
    <dbReference type="NCBI Taxonomy" id="574650"/>
    <lineage>
        <taxon>Bacteria</taxon>
        <taxon>Bacillati</taxon>
        <taxon>Actinomycetota</taxon>
        <taxon>Actinomycetes</taxon>
        <taxon>Micrococcales</taxon>
        <taxon>Micrococcaceae</taxon>
        <taxon>Micrococcus</taxon>
    </lineage>
</organism>
<sequence>MPHPLPTAPSRRRPLRWTALAALAALGLSACTGPAEPGSASPSGPQATGNGPSQASEPPSGDPSAEPSAAASAQTLKTLQAFQDQKLDWEECEGSHECATLQAPLDYEDPESGQIELALVRTAGAGEGAQHLLLNPGGPGASGVDMVTQSLDFVVSQDVQQAYSVVGFDPRGVSRSAPVTCLSDAEMDQARQEHVDPSTDEGLEQLREDAAEFAAACQENTGEVLGHVDTETSAQDMELMRLVLGDAKLNFLGFSYGTSLGASYAEQFPQTVGRFVLDGAMDPSLSDHEVTVGQAQAFEKALHSWASWCLEQSSCPLSGTAENGVAQLQRLIAQVEENPMEAADGRIVPVSTFVSGLITPLYGNENWPTLNLAVGQAMEGSVDTMLMLADLNAGRDPDGTYSSNINSAFTAINCLDGSAPADTATLRAQAAELEEASPTLGRFLAYGAVSCEAWPAEPASEPAPVTAAGADPILVIGTRGDPATPYEWAPALADQLESGVLVTWNGEGHTAYGRAGECIGSTVDAYLVEGTVPEDGLVCD</sequence>
<feature type="compositionally biased region" description="Low complexity" evidence="4">
    <location>
        <begin position="55"/>
        <end position="73"/>
    </location>
</feature>
<gene>
    <name evidence="7" type="ORF">SAMN04487966_11718</name>
</gene>
<feature type="domain" description="Peptidase S33 tripeptidyl aminopeptidase-like C-terminal" evidence="6">
    <location>
        <begin position="438"/>
        <end position="539"/>
    </location>
</feature>
<dbReference type="STRING" id="574650.SAMN04487966_11718"/>
<feature type="compositionally biased region" description="Low complexity" evidence="4">
    <location>
        <begin position="30"/>
        <end position="47"/>
    </location>
</feature>
<reference evidence="7 8" key="1">
    <citation type="submission" date="2016-10" db="EMBL/GenBank/DDBJ databases">
        <authorList>
            <person name="de Groot N.N."/>
        </authorList>
    </citation>
    <scope>NUCLEOTIDE SEQUENCE [LARGE SCALE GENOMIC DNA]</scope>
    <source>
        <strain evidence="7 8">CGMCC 1.7054</strain>
    </source>
</reference>
<accession>A0A1I7MSV2</accession>
<dbReference type="EMBL" id="FPCG01000017">
    <property type="protein sequence ID" value="SFV25015.1"/>
    <property type="molecule type" value="Genomic_DNA"/>
</dbReference>
<dbReference type="InterPro" id="IPR051601">
    <property type="entry name" value="Serine_prot/Carboxylest_S33"/>
</dbReference>
<protein>
    <submittedName>
        <fullName evidence="7">TAP-like protein</fullName>
    </submittedName>
</protein>
<dbReference type="GO" id="GO:0016787">
    <property type="term" value="F:hydrolase activity"/>
    <property type="evidence" value="ECO:0007669"/>
    <property type="project" value="UniProtKB-KW"/>
</dbReference>
<evidence type="ECO:0000313" key="8">
    <source>
        <dbReference type="Proteomes" id="UP000198881"/>
    </source>
</evidence>